<keyword evidence="5 12" id="KW-0812">Transmembrane</keyword>
<dbReference type="PANTHER" id="PTHR48086:SF3">
    <property type="entry name" value="SODIUM_PROLINE SYMPORTER"/>
    <property type="match status" value="1"/>
</dbReference>
<reference evidence="13" key="1">
    <citation type="submission" date="2018-05" db="EMBL/GenBank/DDBJ databases">
        <authorList>
            <person name="Lanie J.A."/>
            <person name="Ng W.-L."/>
            <person name="Kazmierczak K.M."/>
            <person name="Andrzejewski T.M."/>
            <person name="Davidsen T.M."/>
            <person name="Wayne K.J."/>
            <person name="Tettelin H."/>
            <person name="Glass J.I."/>
            <person name="Rusch D."/>
            <person name="Podicherti R."/>
            <person name="Tsui H.-C.T."/>
            <person name="Winkler M.E."/>
        </authorList>
    </citation>
    <scope>NUCLEOTIDE SEQUENCE</scope>
</reference>
<evidence type="ECO:0008006" key="14">
    <source>
        <dbReference type="Google" id="ProtNLM"/>
    </source>
</evidence>
<keyword evidence="11" id="KW-0739">Sodium transport</keyword>
<accession>A0A382IY70</accession>
<keyword evidence="3" id="KW-0813">Transport</keyword>
<evidence type="ECO:0000313" key="13">
    <source>
        <dbReference type="EMBL" id="SVC04488.1"/>
    </source>
</evidence>
<sequence>MIFIGVWANKRTHSTSDYFLGGRKLGPWVAALSASASSSSAWTLMGVSGAAYLWGLPAIWLFPATLSGFLVNWFYIAPRLSIHSRKMGALTLTDVLATSDSGESIKALRWMASVIILFCFVFYIASQ</sequence>
<keyword evidence="7 12" id="KW-1133">Transmembrane helix</keyword>
<keyword evidence="4" id="KW-1003">Cell membrane</keyword>
<dbReference type="InterPro" id="IPR038377">
    <property type="entry name" value="Na/Glc_symporter_sf"/>
</dbReference>
<proteinExistence type="inferred from homology"/>
<dbReference type="PANTHER" id="PTHR48086">
    <property type="entry name" value="SODIUM/PROLINE SYMPORTER-RELATED"/>
    <property type="match status" value="1"/>
</dbReference>
<dbReference type="PROSITE" id="PS50283">
    <property type="entry name" value="NA_SOLUT_SYMP_3"/>
    <property type="match status" value="1"/>
</dbReference>
<evidence type="ECO:0000256" key="11">
    <source>
        <dbReference type="ARBA" id="ARBA00023201"/>
    </source>
</evidence>
<evidence type="ECO:0000256" key="5">
    <source>
        <dbReference type="ARBA" id="ARBA00022692"/>
    </source>
</evidence>
<dbReference type="InterPro" id="IPR001734">
    <property type="entry name" value="Na/solute_symporter"/>
</dbReference>
<keyword evidence="6" id="KW-0769">Symport</keyword>
<feature type="non-terminal residue" evidence="13">
    <location>
        <position position="127"/>
    </location>
</feature>
<keyword evidence="10 12" id="KW-0472">Membrane</keyword>
<feature type="transmembrane region" description="Helical" evidence="12">
    <location>
        <begin position="51"/>
        <end position="77"/>
    </location>
</feature>
<dbReference type="AlphaFoldDB" id="A0A382IY70"/>
<organism evidence="13">
    <name type="scientific">marine metagenome</name>
    <dbReference type="NCBI Taxonomy" id="408172"/>
    <lineage>
        <taxon>unclassified sequences</taxon>
        <taxon>metagenomes</taxon>
        <taxon>ecological metagenomes</taxon>
    </lineage>
</organism>
<evidence type="ECO:0000256" key="4">
    <source>
        <dbReference type="ARBA" id="ARBA00022475"/>
    </source>
</evidence>
<name>A0A382IY70_9ZZZZ</name>
<dbReference type="GO" id="GO:0006814">
    <property type="term" value="P:sodium ion transport"/>
    <property type="evidence" value="ECO:0007669"/>
    <property type="project" value="UniProtKB-KW"/>
</dbReference>
<dbReference type="GO" id="GO:0015293">
    <property type="term" value="F:symporter activity"/>
    <property type="evidence" value="ECO:0007669"/>
    <property type="project" value="UniProtKB-KW"/>
</dbReference>
<evidence type="ECO:0000256" key="7">
    <source>
        <dbReference type="ARBA" id="ARBA00022989"/>
    </source>
</evidence>
<dbReference type="Gene3D" id="1.20.1730.10">
    <property type="entry name" value="Sodium/glucose cotransporter"/>
    <property type="match status" value="1"/>
</dbReference>
<comment type="similarity">
    <text evidence="2">Belongs to the sodium:solute symporter (SSF) (TC 2.A.21) family.</text>
</comment>
<dbReference type="Pfam" id="PF00474">
    <property type="entry name" value="SSF"/>
    <property type="match status" value="1"/>
</dbReference>
<evidence type="ECO:0000256" key="9">
    <source>
        <dbReference type="ARBA" id="ARBA00023065"/>
    </source>
</evidence>
<keyword evidence="9" id="KW-0406">Ion transport</keyword>
<evidence type="ECO:0000256" key="2">
    <source>
        <dbReference type="ARBA" id="ARBA00006434"/>
    </source>
</evidence>
<dbReference type="GO" id="GO:0005886">
    <property type="term" value="C:plasma membrane"/>
    <property type="evidence" value="ECO:0007669"/>
    <property type="project" value="UniProtKB-SubCell"/>
</dbReference>
<feature type="transmembrane region" description="Helical" evidence="12">
    <location>
        <begin position="107"/>
        <end position="125"/>
    </location>
</feature>
<evidence type="ECO:0000256" key="1">
    <source>
        <dbReference type="ARBA" id="ARBA00004651"/>
    </source>
</evidence>
<evidence type="ECO:0000256" key="6">
    <source>
        <dbReference type="ARBA" id="ARBA00022847"/>
    </source>
</evidence>
<keyword evidence="8" id="KW-0915">Sodium</keyword>
<dbReference type="InterPro" id="IPR050277">
    <property type="entry name" value="Sodium:Solute_Symporter"/>
</dbReference>
<comment type="subcellular location">
    <subcellularLocation>
        <location evidence="1">Cell membrane</location>
        <topology evidence="1">Multi-pass membrane protein</topology>
    </subcellularLocation>
</comment>
<gene>
    <name evidence="13" type="ORF">METZ01_LOCUS257342</name>
</gene>
<evidence type="ECO:0000256" key="12">
    <source>
        <dbReference type="SAM" id="Phobius"/>
    </source>
</evidence>
<evidence type="ECO:0000256" key="8">
    <source>
        <dbReference type="ARBA" id="ARBA00023053"/>
    </source>
</evidence>
<dbReference type="EMBL" id="UINC01070380">
    <property type="protein sequence ID" value="SVC04488.1"/>
    <property type="molecule type" value="Genomic_DNA"/>
</dbReference>
<evidence type="ECO:0000256" key="3">
    <source>
        <dbReference type="ARBA" id="ARBA00022448"/>
    </source>
</evidence>
<protein>
    <recommendedName>
        <fullName evidence="14">Sodium/proline symporter</fullName>
    </recommendedName>
</protein>
<evidence type="ECO:0000256" key="10">
    <source>
        <dbReference type="ARBA" id="ARBA00023136"/>
    </source>
</evidence>